<dbReference type="InterPro" id="IPR043150">
    <property type="entry name" value="Phytochrome_PHY_sf"/>
</dbReference>
<dbReference type="InterPro" id="IPR035919">
    <property type="entry name" value="EAL_sf"/>
</dbReference>
<proteinExistence type="predicted"/>
<dbReference type="NCBIfam" id="TIGR00254">
    <property type="entry name" value="GGDEF"/>
    <property type="match status" value="1"/>
</dbReference>
<evidence type="ECO:0000256" key="4">
    <source>
        <dbReference type="ARBA" id="ARBA00023170"/>
    </source>
</evidence>
<evidence type="ECO:0000256" key="3">
    <source>
        <dbReference type="ARBA" id="ARBA00022991"/>
    </source>
</evidence>
<dbReference type="SMART" id="SM00267">
    <property type="entry name" value="GGDEF"/>
    <property type="match status" value="1"/>
</dbReference>
<dbReference type="Gene3D" id="3.30.450.40">
    <property type="match status" value="1"/>
</dbReference>
<dbReference type="InterPro" id="IPR013654">
    <property type="entry name" value="PAS_2"/>
</dbReference>
<dbReference type="PANTHER" id="PTHR33121">
    <property type="entry name" value="CYCLIC DI-GMP PHOSPHODIESTERASE PDEF"/>
    <property type="match status" value="1"/>
</dbReference>
<dbReference type="PROSITE" id="PS50883">
    <property type="entry name" value="EAL"/>
    <property type="match status" value="1"/>
</dbReference>
<evidence type="ECO:0000313" key="8">
    <source>
        <dbReference type="EMBL" id="MER2494073.1"/>
    </source>
</evidence>
<dbReference type="InterPro" id="IPR035965">
    <property type="entry name" value="PAS-like_dom_sf"/>
</dbReference>
<dbReference type="PROSITE" id="PS50046">
    <property type="entry name" value="PHYTOCHROME_2"/>
    <property type="match status" value="1"/>
</dbReference>
<dbReference type="Gene3D" id="3.30.450.270">
    <property type="match status" value="1"/>
</dbReference>
<dbReference type="CDD" id="cd01948">
    <property type="entry name" value="EAL"/>
    <property type="match status" value="1"/>
</dbReference>
<reference evidence="8 9" key="1">
    <citation type="submission" date="2024-06" db="EMBL/GenBank/DDBJ databases">
        <authorList>
            <person name="Chen R.Y."/>
        </authorList>
    </citation>
    <scope>NUCLEOTIDE SEQUENCE [LARGE SCALE GENOMIC DNA]</scope>
    <source>
        <strain evidence="8 9">D2</strain>
    </source>
</reference>
<dbReference type="InterPro" id="IPR000160">
    <property type="entry name" value="GGDEF_dom"/>
</dbReference>
<dbReference type="EMBL" id="JBELOE010000281">
    <property type="protein sequence ID" value="MER2494073.1"/>
    <property type="molecule type" value="Genomic_DNA"/>
</dbReference>
<dbReference type="SMART" id="SM00052">
    <property type="entry name" value="EAL"/>
    <property type="match status" value="1"/>
</dbReference>
<name>A0ABV1RMA7_9ALTE</name>
<dbReference type="InterPro" id="IPR043128">
    <property type="entry name" value="Rev_trsase/Diguanyl_cyclase"/>
</dbReference>
<dbReference type="InterPro" id="IPR013515">
    <property type="entry name" value="Phytochrome_cen-reg"/>
</dbReference>
<dbReference type="PANTHER" id="PTHR33121:SF70">
    <property type="entry name" value="SIGNALING PROTEIN YKOW"/>
    <property type="match status" value="1"/>
</dbReference>
<dbReference type="InterPro" id="IPR003018">
    <property type="entry name" value="GAF"/>
</dbReference>
<protein>
    <submittedName>
        <fullName evidence="8">EAL domain-containing protein</fullName>
    </submittedName>
</protein>
<dbReference type="InterPro" id="IPR029016">
    <property type="entry name" value="GAF-like_dom_sf"/>
</dbReference>
<dbReference type="InterPro" id="IPR001294">
    <property type="entry name" value="Phytochrome"/>
</dbReference>
<dbReference type="Gene3D" id="3.20.20.450">
    <property type="entry name" value="EAL domain"/>
    <property type="match status" value="1"/>
</dbReference>
<dbReference type="SMART" id="SM00065">
    <property type="entry name" value="GAF"/>
    <property type="match status" value="1"/>
</dbReference>
<keyword evidence="1" id="KW-0600">Photoreceptor protein</keyword>
<evidence type="ECO:0000259" key="7">
    <source>
        <dbReference type="PROSITE" id="PS50887"/>
    </source>
</evidence>
<dbReference type="Proteomes" id="UP001467690">
    <property type="component" value="Unassembled WGS sequence"/>
</dbReference>
<sequence length="969" mass="110703">MAQENEKENVTIRKISTEEAEKCASEPIHLIDSIQPHGFVLVLDPTTLRIVQHSDNLLRLVNEYTKNQLLADDTPILNTFIFDWMELTVKDALDGLCGEQTDKVELNTHGIISGAQWECVGHLAKHWISLEFIPSSAETYDSFALISQMNRMVQVLRNAQGTQELFDTITKQFQQYTQFDRVMMYRFLPDWSGEVVSEAVSERNEVKFLHMRFPADDIPKQARELYKLNRVRVFANADAEPSKLVPNVLPGGQLLDQSYALLRNMSNMHRIYLKNMGVKATLTLSIVVEDKLWGLVVFHHNSPKSPPNHVVSQLKLTCELFSETLSSYLMPTIHMMEITHLMAAKSVIDTSFNKAKMQAISQKLFANTLTEIHQTIGYDFLGIIYGDKCYCLAGEQFKLLSKKTIKAIDALYEDPKSLQYQSYKLHAENKTIPGLETMAGINVMRSKIPSDFYVFFGRKEVVKSIQWGGVPNTVNIVVKGGERHLEPRSSFALWREQVKGQCDYWIHQDDKILEYFFTSCRDFTSVKSNELLMKKLEQNAHYDVLTDLANRVYLKKFIDGMRQNPNKPDEKISVLFIDLDNFKDVNDFMGHETGDRLLQTVATRLKECSRPNDLVVRLGGDEFIIVFIHENQLDLAAIAEKVVATVGEPIFDHEHTIVITPSVGVISGNVQDIDFNEMLKRADIAMYSAKNKGKNGFHIFDSKDQEAFNKKAILTLDLRDYVNTESIELHFQPQCDFKLNLSGAEALARWKHPKFGYISPEIFIQMAEMNNLIKPLSLHIFNKACATLVDWRRHNLQPTFDTLSVNISPSLLLDRSFENNLMDILLEYELTPSDLRLEITESIFMQNYELAIANLKSLRKLGFTIALDDFGTGFSSLNYLWKLPIDEVKIDKSFIANMSQDDSLFTMVESIIELCKKLKLEVVAEGVESRVEFNILKGLGCDTCQGYYYSKPLPSELFIEQHIKKPSAT</sequence>
<dbReference type="SUPFAM" id="SSF55073">
    <property type="entry name" value="Nucleotide cyclase"/>
    <property type="match status" value="1"/>
</dbReference>
<dbReference type="InterPro" id="IPR001633">
    <property type="entry name" value="EAL_dom"/>
</dbReference>
<dbReference type="CDD" id="cd01949">
    <property type="entry name" value="GGDEF"/>
    <property type="match status" value="1"/>
</dbReference>
<dbReference type="InterPro" id="IPR029787">
    <property type="entry name" value="Nucleotide_cyclase"/>
</dbReference>
<dbReference type="SUPFAM" id="SSF55781">
    <property type="entry name" value="GAF domain-like"/>
    <property type="match status" value="2"/>
</dbReference>
<evidence type="ECO:0000259" key="5">
    <source>
        <dbReference type="PROSITE" id="PS50046"/>
    </source>
</evidence>
<evidence type="ECO:0000313" key="9">
    <source>
        <dbReference type="Proteomes" id="UP001467690"/>
    </source>
</evidence>
<dbReference type="Gene3D" id="3.30.450.20">
    <property type="entry name" value="PAS domain"/>
    <property type="match status" value="1"/>
</dbReference>
<dbReference type="RefSeq" id="WP_350403105.1">
    <property type="nucleotide sequence ID" value="NZ_JBELOE010000281.1"/>
</dbReference>
<gene>
    <name evidence="8" type="ORF">ABS311_19535</name>
</gene>
<keyword evidence="3" id="KW-0157">Chromophore</keyword>
<feature type="domain" description="EAL" evidence="6">
    <location>
        <begin position="711"/>
        <end position="966"/>
    </location>
</feature>
<keyword evidence="9" id="KW-1185">Reference proteome</keyword>
<dbReference type="Pfam" id="PF00563">
    <property type="entry name" value="EAL"/>
    <property type="match status" value="1"/>
</dbReference>
<dbReference type="Pfam" id="PF08446">
    <property type="entry name" value="PAS_2"/>
    <property type="match status" value="1"/>
</dbReference>
<keyword evidence="4" id="KW-0675">Receptor</keyword>
<evidence type="ECO:0000256" key="1">
    <source>
        <dbReference type="ARBA" id="ARBA00022543"/>
    </source>
</evidence>
<evidence type="ECO:0000259" key="6">
    <source>
        <dbReference type="PROSITE" id="PS50883"/>
    </source>
</evidence>
<organism evidence="8 9">
    <name type="scientific">Catenovulum sediminis</name>
    <dbReference type="NCBI Taxonomy" id="1740262"/>
    <lineage>
        <taxon>Bacteria</taxon>
        <taxon>Pseudomonadati</taxon>
        <taxon>Pseudomonadota</taxon>
        <taxon>Gammaproteobacteria</taxon>
        <taxon>Alteromonadales</taxon>
        <taxon>Alteromonadaceae</taxon>
        <taxon>Catenovulum</taxon>
    </lineage>
</organism>
<dbReference type="SUPFAM" id="SSF141868">
    <property type="entry name" value="EAL domain-like"/>
    <property type="match status" value="1"/>
</dbReference>
<dbReference type="Pfam" id="PF00990">
    <property type="entry name" value="GGDEF"/>
    <property type="match status" value="1"/>
</dbReference>
<dbReference type="InterPro" id="IPR050706">
    <property type="entry name" value="Cyclic-di-GMP_PDE-like"/>
</dbReference>
<dbReference type="Pfam" id="PF00360">
    <property type="entry name" value="PHY"/>
    <property type="match status" value="1"/>
</dbReference>
<feature type="domain" description="GGDEF" evidence="7">
    <location>
        <begin position="570"/>
        <end position="702"/>
    </location>
</feature>
<dbReference type="InterPro" id="IPR016132">
    <property type="entry name" value="Phyto_chromo_attachment"/>
</dbReference>
<accession>A0ABV1RMA7</accession>
<dbReference type="PROSITE" id="PS50887">
    <property type="entry name" value="GGDEF"/>
    <property type="match status" value="1"/>
</dbReference>
<dbReference type="SUPFAM" id="SSF55785">
    <property type="entry name" value="PYP-like sensor domain (PAS domain)"/>
    <property type="match status" value="1"/>
</dbReference>
<dbReference type="PRINTS" id="PR01033">
    <property type="entry name" value="PHYTOCHROME"/>
</dbReference>
<keyword evidence="2" id="KW-0716">Sensory transduction</keyword>
<evidence type="ECO:0000256" key="2">
    <source>
        <dbReference type="ARBA" id="ARBA00022606"/>
    </source>
</evidence>
<comment type="caution">
    <text evidence="8">The sequence shown here is derived from an EMBL/GenBank/DDBJ whole genome shotgun (WGS) entry which is preliminary data.</text>
</comment>
<feature type="domain" description="Phytochrome chromophore attachment site" evidence="5">
    <location>
        <begin position="161"/>
        <end position="323"/>
    </location>
</feature>
<dbReference type="Gene3D" id="3.30.70.270">
    <property type="match status" value="1"/>
</dbReference>
<dbReference type="Pfam" id="PF01590">
    <property type="entry name" value="GAF"/>
    <property type="match status" value="1"/>
</dbReference>